<keyword evidence="5" id="KW-1185">Reference proteome</keyword>
<evidence type="ECO:0000256" key="1">
    <source>
        <dbReference type="SAM" id="MobiDB-lite"/>
    </source>
</evidence>
<dbReference type="Proteomes" id="UP000255169">
    <property type="component" value="Unassembled WGS sequence"/>
</dbReference>
<keyword evidence="2" id="KW-0812">Transmembrane</keyword>
<protein>
    <recommendedName>
        <fullName evidence="3">DotM C-terminal cytoplasmic domain-containing protein</fullName>
    </recommendedName>
</protein>
<dbReference type="GeneID" id="66881349"/>
<keyword evidence="2" id="KW-0472">Membrane</keyword>
<feature type="domain" description="DotM C-terminal cytoplasmic" evidence="3">
    <location>
        <begin position="184"/>
        <end position="370"/>
    </location>
</feature>
<reference evidence="4 5" key="1">
    <citation type="submission" date="2018-06" db="EMBL/GenBank/DDBJ databases">
        <authorList>
            <consortium name="Pathogen Informatics"/>
            <person name="Doyle S."/>
        </authorList>
    </citation>
    <scope>NUCLEOTIDE SEQUENCE [LARGE SCALE GENOMIC DNA]</scope>
    <source>
        <strain evidence="4 5">NCTC10476</strain>
    </source>
</reference>
<gene>
    <name evidence="4" type="ORF">NCTC10476_03607</name>
</gene>
<dbReference type="RefSeq" id="WP_004720838.1">
    <property type="nucleotide sequence ID" value="NZ_CCYO01000001.1"/>
</dbReference>
<dbReference type="AlphaFoldDB" id="A0A0A8VBK0"/>
<keyword evidence="2" id="KW-1133">Transmembrane helix</keyword>
<evidence type="ECO:0000313" key="5">
    <source>
        <dbReference type="Proteomes" id="UP000255169"/>
    </source>
</evidence>
<dbReference type="Pfam" id="PF23127">
    <property type="entry name" value="DotM_C"/>
    <property type="match status" value="1"/>
</dbReference>
<evidence type="ECO:0000256" key="2">
    <source>
        <dbReference type="SAM" id="Phobius"/>
    </source>
</evidence>
<accession>A0A0A8VBK0</accession>
<organism evidence="4 5">
    <name type="scientific">Yersinia ruckeri</name>
    <dbReference type="NCBI Taxonomy" id="29486"/>
    <lineage>
        <taxon>Bacteria</taxon>
        <taxon>Pseudomonadati</taxon>
        <taxon>Pseudomonadota</taxon>
        <taxon>Gammaproteobacteria</taxon>
        <taxon>Enterobacterales</taxon>
        <taxon>Yersiniaceae</taxon>
        <taxon>Yersinia</taxon>
    </lineage>
</organism>
<dbReference type="EMBL" id="UHJG01000003">
    <property type="protein sequence ID" value="SUQ37478.1"/>
    <property type="molecule type" value="Genomic_DNA"/>
</dbReference>
<evidence type="ECO:0000259" key="3">
    <source>
        <dbReference type="Pfam" id="PF23127"/>
    </source>
</evidence>
<feature type="compositionally biased region" description="Acidic residues" evidence="1">
    <location>
        <begin position="392"/>
        <end position="402"/>
    </location>
</feature>
<feature type="compositionally biased region" description="Basic residues" evidence="1">
    <location>
        <begin position="415"/>
        <end position="427"/>
    </location>
</feature>
<proteinExistence type="predicted"/>
<evidence type="ECO:0000313" key="4">
    <source>
        <dbReference type="EMBL" id="SUQ37478.1"/>
    </source>
</evidence>
<dbReference type="InterPro" id="IPR056464">
    <property type="entry name" value="DotM_C"/>
</dbReference>
<feature type="transmembrane region" description="Helical" evidence="2">
    <location>
        <begin position="83"/>
        <end position="109"/>
    </location>
</feature>
<feature type="region of interest" description="Disordered" evidence="1">
    <location>
        <begin position="378"/>
        <end position="427"/>
    </location>
</feature>
<sequence>MAQPIRNDVQSGNDWTMAAVGLFITLMVAALFFRQLTIECTTTLLYWLWSLADFPRFHADAAWRINLLASTHNNAEAVSWSEFFSVMDVTAGILLIALFPLAVIGTISVRRHQISRTRRDISIHSLPRIMASFSPAIVPALTYGDKKTQLLNVDPEEHRSAQSPDEFAIEYKLVVNSRLRRELAEQKFIAQLGERLPHENGDVVKQGQLIPEFKHFSDHERAMFAIFGLQHFLDKRKEAELLLDALNRSTLKSDRKYRNKIGYPNLSLADKAFRKVAATPAAQAWIKQYGYVRTAIAALHDNDLHLPIRRYRWLKGLDRTLWYALASTGRPWPFVEGAGVISQSHWEKLAARYRVKLSKPIMSLALDGLETDLKNIGAVVDDSPPAMRPFNDEEEDDDDEDNPMQSGTHSDEQHVHRHVHSFRPKMR</sequence>
<feature type="transmembrane region" description="Helical" evidence="2">
    <location>
        <begin position="15"/>
        <end position="33"/>
    </location>
</feature>
<name>A0A0A8VBK0_YERRU</name>